<proteinExistence type="predicted"/>
<reference evidence="3" key="3">
    <citation type="submission" date="2025-09" db="UniProtKB">
        <authorList>
            <consortium name="Ensembl"/>
        </authorList>
    </citation>
    <scope>IDENTIFICATION</scope>
</reference>
<name>A0AAR2M1L1_PYGNA</name>
<keyword evidence="1" id="KW-0732">Signal</keyword>
<organism evidence="3 4">
    <name type="scientific">Pygocentrus nattereri</name>
    <name type="common">Red-bellied piranha</name>
    <dbReference type="NCBI Taxonomy" id="42514"/>
    <lineage>
        <taxon>Eukaryota</taxon>
        <taxon>Metazoa</taxon>
        <taxon>Chordata</taxon>
        <taxon>Craniata</taxon>
        <taxon>Vertebrata</taxon>
        <taxon>Euteleostomi</taxon>
        <taxon>Actinopterygii</taxon>
        <taxon>Neopterygii</taxon>
        <taxon>Teleostei</taxon>
        <taxon>Ostariophysi</taxon>
        <taxon>Characiformes</taxon>
        <taxon>Characoidei</taxon>
        <taxon>Pygocentrus</taxon>
    </lineage>
</organism>
<evidence type="ECO:0000313" key="4">
    <source>
        <dbReference type="Proteomes" id="UP001501920"/>
    </source>
</evidence>
<dbReference type="GeneTree" id="ENSGT00530000065281"/>
<sequence>MPQLTAALQLALLLSAVPAQYLISRWTSGTAAQRSDATQGIVDVWKNVRKSYLNVTVWVDWLNSWVPNMPLLGGQEEDMGRMMEETFALELMMHSNDQGYFGVSKEQRSPRPEYVLHRVGEVVIETQNNMVGVIVGWDTGLQAPPEWIKRKKFTDSEVRRLEDTPHYRILFSGPNQSSLMIGYLPQNAIQLFEGYQPDIPTLDQYFYHFDGKRFVMQEWLKEVYPED</sequence>
<accession>A0AAR2M1L1</accession>
<evidence type="ECO:0000256" key="1">
    <source>
        <dbReference type="SAM" id="SignalP"/>
    </source>
</evidence>
<evidence type="ECO:0000259" key="2">
    <source>
        <dbReference type="SMART" id="SM00992"/>
    </source>
</evidence>
<reference evidence="3 4" key="1">
    <citation type="submission" date="2020-10" db="EMBL/GenBank/DDBJ databases">
        <title>Pygocentrus nattereri (red-bellied piranha) genome, fPygNat1, primary haplotype.</title>
        <authorList>
            <person name="Myers G."/>
            <person name="Meyer A."/>
            <person name="Karagic N."/>
            <person name="Pippel M."/>
            <person name="Winkler S."/>
            <person name="Tracey A."/>
            <person name="Wood J."/>
            <person name="Formenti G."/>
            <person name="Howe K."/>
            <person name="Fedrigo O."/>
            <person name="Jarvis E.D."/>
        </authorList>
    </citation>
    <scope>NUCLEOTIDE SEQUENCE [LARGE SCALE GENOMIC DNA]</scope>
</reference>
<dbReference type="RefSeq" id="XP_037396726.1">
    <property type="nucleotide sequence ID" value="XM_037540829.1"/>
</dbReference>
<dbReference type="RefSeq" id="XP_017562949.1">
    <property type="nucleotide sequence ID" value="XM_017707460.2"/>
</dbReference>
<dbReference type="GO" id="GO:0003677">
    <property type="term" value="F:DNA binding"/>
    <property type="evidence" value="ECO:0007669"/>
    <property type="project" value="InterPro"/>
</dbReference>
<dbReference type="InterPro" id="IPR036623">
    <property type="entry name" value="Hemimethylated_DNA-bd_sf"/>
</dbReference>
<dbReference type="RefSeq" id="XP_037396725.1">
    <property type="nucleotide sequence ID" value="XM_037540828.1"/>
</dbReference>
<feature type="signal peptide" evidence="1">
    <location>
        <begin position="1"/>
        <end position="19"/>
    </location>
</feature>
<feature type="domain" description="Hemimethylated DNA-binding" evidence="2">
    <location>
        <begin position="114"/>
        <end position="217"/>
    </location>
</feature>
<dbReference type="GeneID" id="108433108"/>
<dbReference type="Ensembl" id="ENSPNAT00000073903.1">
    <property type="protein sequence ID" value="ENSPNAP00000082700.1"/>
    <property type="gene ID" value="ENSPNAG00000033952.1"/>
</dbReference>
<evidence type="ECO:0000313" key="3">
    <source>
        <dbReference type="Ensembl" id="ENSPNAP00000082700.1"/>
    </source>
</evidence>
<dbReference type="AlphaFoldDB" id="A0AAR2M1L1"/>
<protein>
    <recommendedName>
        <fullName evidence="2">Hemimethylated DNA-binding domain-containing protein</fullName>
    </recommendedName>
</protein>
<reference evidence="3" key="2">
    <citation type="submission" date="2025-08" db="UniProtKB">
        <authorList>
            <consortium name="Ensembl"/>
        </authorList>
    </citation>
    <scope>IDENTIFICATION</scope>
</reference>
<dbReference type="PANTHER" id="PTHR48439">
    <property type="entry name" value="HEMIMETHYLATED DNA-BINDING DOMAIN-CONTAINING PROTEIN"/>
    <property type="match status" value="1"/>
</dbReference>
<keyword evidence="4" id="KW-1185">Reference proteome</keyword>
<dbReference type="Gene3D" id="2.30.30.390">
    <property type="entry name" value="Hemimethylated DNA-binding domain"/>
    <property type="match status" value="1"/>
</dbReference>
<dbReference type="SMART" id="SM00992">
    <property type="entry name" value="YccV-like"/>
    <property type="match status" value="1"/>
</dbReference>
<dbReference type="InterPro" id="IPR011722">
    <property type="entry name" value="Hemimethylated_DNA-bd_dom"/>
</dbReference>
<dbReference type="PANTHER" id="PTHR48439:SF1">
    <property type="entry name" value="HEMIMETHYLATED DNA-BINDING DOMAIN-CONTAINING PROTEIN"/>
    <property type="match status" value="1"/>
</dbReference>
<dbReference type="Proteomes" id="UP001501920">
    <property type="component" value="Chromosome 9"/>
</dbReference>
<dbReference type="InterPro" id="IPR053189">
    <property type="entry name" value="Clp_protease_adapter_ClpF"/>
</dbReference>
<dbReference type="Pfam" id="PF08755">
    <property type="entry name" value="YccV-like"/>
    <property type="match status" value="1"/>
</dbReference>
<dbReference type="SUPFAM" id="SSF141255">
    <property type="entry name" value="YccV-like"/>
    <property type="match status" value="1"/>
</dbReference>
<feature type="chain" id="PRO_5043669625" description="Hemimethylated DNA-binding domain-containing protein" evidence="1">
    <location>
        <begin position="20"/>
        <end position="227"/>
    </location>
</feature>